<evidence type="ECO:0000313" key="1">
    <source>
        <dbReference type="EMBL" id="KAF9074642.1"/>
    </source>
</evidence>
<organism evidence="1 2">
    <name type="scientific">Rhodocollybia butyracea</name>
    <dbReference type="NCBI Taxonomy" id="206335"/>
    <lineage>
        <taxon>Eukaryota</taxon>
        <taxon>Fungi</taxon>
        <taxon>Dikarya</taxon>
        <taxon>Basidiomycota</taxon>
        <taxon>Agaricomycotina</taxon>
        <taxon>Agaricomycetes</taxon>
        <taxon>Agaricomycetidae</taxon>
        <taxon>Agaricales</taxon>
        <taxon>Marasmiineae</taxon>
        <taxon>Omphalotaceae</taxon>
        <taxon>Rhodocollybia</taxon>
    </lineage>
</organism>
<reference evidence="1" key="1">
    <citation type="submission" date="2020-11" db="EMBL/GenBank/DDBJ databases">
        <authorList>
            <consortium name="DOE Joint Genome Institute"/>
            <person name="Ahrendt S."/>
            <person name="Riley R."/>
            <person name="Andreopoulos W."/>
            <person name="Labutti K."/>
            <person name="Pangilinan J."/>
            <person name="Ruiz-Duenas F.J."/>
            <person name="Barrasa J.M."/>
            <person name="Sanchez-Garcia M."/>
            <person name="Camarero S."/>
            <person name="Miyauchi S."/>
            <person name="Serrano A."/>
            <person name="Linde D."/>
            <person name="Babiker R."/>
            <person name="Drula E."/>
            <person name="Ayuso-Fernandez I."/>
            <person name="Pacheco R."/>
            <person name="Padilla G."/>
            <person name="Ferreira P."/>
            <person name="Barriuso J."/>
            <person name="Kellner H."/>
            <person name="Castanera R."/>
            <person name="Alfaro M."/>
            <person name="Ramirez L."/>
            <person name="Pisabarro A.G."/>
            <person name="Kuo A."/>
            <person name="Tritt A."/>
            <person name="Lipzen A."/>
            <person name="He G."/>
            <person name="Yan M."/>
            <person name="Ng V."/>
            <person name="Cullen D."/>
            <person name="Martin F."/>
            <person name="Rosso M.-N."/>
            <person name="Henrissat B."/>
            <person name="Hibbett D."/>
            <person name="Martinez A.T."/>
            <person name="Grigoriev I.V."/>
        </authorList>
    </citation>
    <scope>NUCLEOTIDE SEQUENCE</scope>
    <source>
        <strain evidence="1">AH 40177</strain>
    </source>
</reference>
<sequence>MLSLPPAIMAFVGEFPLYLHLECRRTTTVPRLESMIPVKTFVALGKMLPLGTLPNTSLRSHRCPQGRAHVIFGAVPTQSLQVYISLREDTRMGSSVYSIGGMRRNLLLSRNFLHVVQLEVQSIILSLLISVRRVVIQTALFMGLSHLARRKSISWT</sequence>
<proteinExistence type="predicted"/>
<protein>
    <submittedName>
        <fullName evidence="1">Uncharacterized protein</fullName>
    </submittedName>
</protein>
<dbReference type="EMBL" id="JADNRY010000012">
    <property type="protein sequence ID" value="KAF9074642.1"/>
    <property type="molecule type" value="Genomic_DNA"/>
</dbReference>
<evidence type="ECO:0000313" key="2">
    <source>
        <dbReference type="Proteomes" id="UP000772434"/>
    </source>
</evidence>
<accession>A0A9P5UCZ4</accession>
<dbReference type="Proteomes" id="UP000772434">
    <property type="component" value="Unassembled WGS sequence"/>
</dbReference>
<dbReference type="AlphaFoldDB" id="A0A9P5UCZ4"/>
<gene>
    <name evidence="1" type="ORF">BDP27DRAFT_143488</name>
</gene>
<keyword evidence="2" id="KW-1185">Reference proteome</keyword>
<name>A0A9P5UCZ4_9AGAR</name>
<comment type="caution">
    <text evidence="1">The sequence shown here is derived from an EMBL/GenBank/DDBJ whole genome shotgun (WGS) entry which is preliminary data.</text>
</comment>